<reference evidence="18" key="1">
    <citation type="submission" date="2022-06" db="EMBL/GenBank/DDBJ databases">
        <title>Aquibacillus sp. a new bacterium isolated from soil saline samples.</title>
        <authorList>
            <person name="Galisteo C."/>
            <person name="De La Haba R."/>
            <person name="Sanchez-Porro C."/>
            <person name="Ventosa A."/>
        </authorList>
    </citation>
    <scope>NUCLEOTIDE SEQUENCE</scope>
    <source>
        <strain evidence="18">3ASR75-54</strain>
    </source>
</reference>
<dbReference type="InterPro" id="IPR036257">
    <property type="entry name" value="Cyt_c_oxidase_su2_TM_sf"/>
</dbReference>
<dbReference type="PROSITE" id="PS51257">
    <property type="entry name" value="PROKAR_LIPOPROTEIN"/>
    <property type="match status" value="1"/>
</dbReference>
<dbReference type="GO" id="GO:0005886">
    <property type="term" value="C:plasma membrane"/>
    <property type="evidence" value="ECO:0007669"/>
    <property type="project" value="UniProtKB-SubCell"/>
</dbReference>
<dbReference type="InterPro" id="IPR011759">
    <property type="entry name" value="Cyt_c_oxidase_su2_TM_dom"/>
</dbReference>
<comment type="function">
    <text evidence="14">Catalyzes quinol oxidation with the concomitant reduction of oxygen to water. Subunit II transfers the electrons from a quinol to the binuclear center of the catalytic subunit I.</text>
</comment>
<evidence type="ECO:0000256" key="7">
    <source>
        <dbReference type="ARBA" id="ARBA00022729"/>
    </source>
</evidence>
<dbReference type="SUPFAM" id="SSF49503">
    <property type="entry name" value="Cupredoxins"/>
    <property type="match status" value="1"/>
</dbReference>
<evidence type="ECO:0000256" key="3">
    <source>
        <dbReference type="ARBA" id="ARBA00022448"/>
    </source>
</evidence>
<dbReference type="Pfam" id="PF00116">
    <property type="entry name" value="COX2"/>
    <property type="match status" value="1"/>
</dbReference>
<keyword evidence="12" id="KW-0564">Palmitate</keyword>
<keyword evidence="3 14" id="KW-0813">Transport</keyword>
<evidence type="ECO:0000256" key="13">
    <source>
        <dbReference type="ARBA" id="ARBA00023288"/>
    </source>
</evidence>
<dbReference type="InterPro" id="IPR002429">
    <property type="entry name" value="CcO_II-like_C"/>
</dbReference>
<evidence type="ECO:0000256" key="4">
    <source>
        <dbReference type="ARBA" id="ARBA00022475"/>
    </source>
</evidence>
<keyword evidence="13" id="KW-0449">Lipoprotein</keyword>
<dbReference type="PIRSF" id="PIRSF000292">
    <property type="entry name" value="Ubi_od_II"/>
    <property type="match status" value="1"/>
</dbReference>
<dbReference type="PANTHER" id="PTHR22888:SF18">
    <property type="entry name" value="CYTOCHROME BO(3) UBIQUINOL OXIDASE SUBUNIT 2"/>
    <property type="match status" value="1"/>
</dbReference>
<evidence type="ECO:0000256" key="10">
    <source>
        <dbReference type="ARBA" id="ARBA00023002"/>
    </source>
</evidence>
<evidence type="ECO:0000256" key="5">
    <source>
        <dbReference type="ARBA" id="ARBA00022660"/>
    </source>
</evidence>
<evidence type="ECO:0000256" key="14">
    <source>
        <dbReference type="PIRNR" id="PIRNR000292"/>
    </source>
</evidence>
<dbReference type="Gene3D" id="2.60.40.420">
    <property type="entry name" value="Cupredoxins - blue copper proteins"/>
    <property type="match status" value="1"/>
</dbReference>
<evidence type="ECO:0000256" key="12">
    <source>
        <dbReference type="ARBA" id="ARBA00023139"/>
    </source>
</evidence>
<feature type="domain" description="Cytochrome oxidase subunit II transmembrane region profile" evidence="17">
    <location>
        <begin position="25"/>
        <end position="123"/>
    </location>
</feature>
<dbReference type="Pfam" id="PF06481">
    <property type="entry name" value="COX_ARM"/>
    <property type="match status" value="1"/>
</dbReference>
<dbReference type="GO" id="GO:0004129">
    <property type="term" value="F:cytochrome-c oxidase activity"/>
    <property type="evidence" value="ECO:0007669"/>
    <property type="project" value="UniProtKB-UniRule"/>
</dbReference>
<evidence type="ECO:0000256" key="15">
    <source>
        <dbReference type="SAM" id="Phobius"/>
    </source>
</evidence>
<evidence type="ECO:0000256" key="1">
    <source>
        <dbReference type="ARBA" id="ARBA00004651"/>
    </source>
</evidence>
<evidence type="ECO:0000256" key="6">
    <source>
        <dbReference type="ARBA" id="ARBA00022692"/>
    </source>
</evidence>
<keyword evidence="4 14" id="KW-1003">Cell membrane</keyword>
<keyword evidence="9 15" id="KW-1133">Transmembrane helix</keyword>
<feature type="transmembrane region" description="Helical" evidence="15">
    <location>
        <begin position="95"/>
        <end position="113"/>
    </location>
</feature>
<accession>A0A9X3WEC6</accession>
<evidence type="ECO:0000313" key="18">
    <source>
        <dbReference type="EMBL" id="MDC3417463.1"/>
    </source>
</evidence>
<evidence type="ECO:0000259" key="17">
    <source>
        <dbReference type="PROSITE" id="PS50999"/>
    </source>
</evidence>
<evidence type="ECO:0000313" key="19">
    <source>
        <dbReference type="Proteomes" id="UP001145069"/>
    </source>
</evidence>
<dbReference type="GO" id="GO:0005507">
    <property type="term" value="F:copper ion binding"/>
    <property type="evidence" value="ECO:0007669"/>
    <property type="project" value="InterPro"/>
</dbReference>
<dbReference type="GO" id="GO:0042773">
    <property type="term" value="P:ATP synthesis coupled electron transport"/>
    <property type="evidence" value="ECO:0007669"/>
    <property type="project" value="TreeGrafter"/>
</dbReference>
<evidence type="ECO:0000256" key="2">
    <source>
        <dbReference type="ARBA" id="ARBA00007866"/>
    </source>
</evidence>
<gene>
    <name evidence="18" type="ORF">NC799_11205</name>
</gene>
<dbReference type="PANTHER" id="PTHR22888">
    <property type="entry name" value="CYTOCHROME C OXIDASE, SUBUNIT II"/>
    <property type="match status" value="1"/>
</dbReference>
<dbReference type="Gene3D" id="1.10.287.90">
    <property type="match status" value="1"/>
</dbReference>
<evidence type="ECO:0000256" key="8">
    <source>
        <dbReference type="ARBA" id="ARBA00022982"/>
    </source>
</evidence>
<evidence type="ECO:0000256" key="9">
    <source>
        <dbReference type="ARBA" id="ARBA00022989"/>
    </source>
</evidence>
<sequence length="305" mass="34636">MPSRKTVKRFLMLILSTFAVFLLSACSSEQFIVLNPKGPVGEVQANLIFVSFLVLMIVIIPVLLLFFFIVYRYRDKPGNKSPYKPEWDDNVKLEVVWWGIPIILIAILSILTVRDTLVLQGPPSEDVEPITIQVTSLDWKWLFQYPEEDIATVNYLKIPVDTPVQFELTSDAPINSFWIPQLGGQRYSLPGKSSTLWLEAEEAGTYYGTANNFSGDGFTEMNFDVSTVPDADFDKWVEEVKATNQPFTMEDYQELVKPSIVGVSAYSSIPPNLFEFIVDKNGGKYYKSNNHTEQFDNSRQLELGN</sequence>
<dbReference type="InterPro" id="IPR006333">
    <property type="entry name" value="Cyt_o_ubiquinol_oxidase_su2"/>
</dbReference>
<dbReference type="GO" id="GO:0009486">
    <property type="term" value="F:cytochrome bo3 ubiquinol oxidase activity"/>
    <property type="evidence" value="ECO:0007669"/>
    <property type="project" value="InterPro"/>
</dbReference>
<dbReference type="RefSeq" id="WP_272446528.1">
    <property type="nucleotide sequence ID" value="NZ_JAMQKC010000009.1"/>
</dbReference>
<dbReference type="EC" id="1.10.3.-" evidence="14"/>
<comment type="caution">
    <text evidence="18">The sequence shown here is derived from an EMBL/GenBank/DDBJ whole genome shotgun (WGS) entry which is preliminary data.</text>
</comment>
<evidence type="ECO:0000259" key="16">
    <source>
        <dbReference type="PROSITE" id="PS50857"/>
    </source>
</evidence>
<dbReference type="CDD" id="cd04212">
    <property type="entry name" value="CuRO_UO_II"/>
    <property type="match status" value="1"/>
</dbReference>
<comment type="subcellular location">
    <subcellularLocation>
        <location evidence="1">Cell membrane</location>
        <topology evidence="1">Multi-pass membrane protein</topology>
    </subcellularLocation>
</comment>
<dbReference type="EMBL" id="JAMQKC010000009">
    <property type="protein sequence ID" value="MDC3417463.1"/>
    <property type="molecule type" value="Genomic_DNA"/>
</dbReference>
<keyword evidence="10 14" id="KW-0560">Oxidoreductase</keyword>
<dbReference type="AlphaFoldDB" id="A0A9X3WEC6"/>
<proteinExistence type="inferred from homology"/>
<keyword evidence="11 14" id="KW-0472">Membrane</keyword>
<organism evidence="18 19">
    <name type="scientific">Aquibacillus salsiterrae</name>
    <dbReference type="NCBI Taxonomy" id="2950439"/>
    <lineage>
        <taxon>Bacteria</taxon>
        <taxon>Bacillati</taxon>
        <taxon>Bacillota</taxon>
        <taxon>Bacilli</taxon>
        <taxon>Bacillales</taxon>
        <taxon>Bacillaceae</taxon>
        <taxon>Aquibacillus</taxon>
    </lineage>
</organism>
<protein>
    <recommendedName>
        <fullName evidence="14">Quinol oxidase subunit 2</fullName>
        <ecNumber evidence="14">1.10.3.-</ecNumber>
    </recommendedName>
</protein>
<keyword evidence="5 14" id="KW-0679">Respiratory chain</keyword>
<dbReference type="InterPro" id="IPR045187">
    <property type="entry name" value="CcO_II"/>
</dbReference>
<dbReference type="InterPro" id="IPR010514">
    <property type="entry name" value="COX_ARM"/>
</dbReference>
<keyword evidence="6 15" id="KW-0812">Transmembrane</keyword>
<comment type="similarity">
    <text evidence="2 14">Belongs to the cytochrome c oxidase subunit 2 family.</text>
</comment>
<dbReference type="Proteomes" id="UP001145069">
    <property type="component" value="Unassembled WGS sequence"/>
</dbReference>
<dbReference type="PROSITE" id="PS50999">
    <property type="entry name" value="COX2_TM"/>
    <property type="match status" value="1"/>
</dbReference>
<dbReference type="InterPro" id="IPR034227">
    <property type="entry name" value="CuRO_UO_II"/>
</dbReference>
<evidence type="ECO:0000256" key="11">
    <source>
        <dbReference type="ARBA" id="ARBA00023136"/>
    </source>
</evidence>
<name>A0A9X3WEC6_9BACI</name>
<dbReference type="SUPFAM" id="SSF81464">
    <property type="entry name" value="Cytochrome c oxidase subunit II-like, transmembrane region"/>
    <property type="match status" value="1"/>
</dbReference>
<keyword evidence="8 14" id="KW-0249">Electron transport</keyword>
<dbReference type="PROSITE" id="PS50857">
    <property type="entry name" value="COX2_CUA"/>
    <property type="match status" value="1"/>
</dbReference>
<keyword evidence="19" id="KW-1185">Reference proteome</keyword>
<dbReference type="GO" id="GO:0016682">
    <property type="term" value="F:oxidoreductase activity, acting on diphenols and related substances as donors, oxygen as acceptor"/>
    <property type="evidence" value="ECO:0007669"/>
    <property type="project" value="InterPro"/>
</dbReference>
<feature type="transmembrane region" description="Helical" evidence="15">
    <location>
        <begin position="47"/>
        <end position="74"/>
    </location>
</feature>
<dbReference type="InterPro" id="IPR008972">
    <property type="entry name" value="Cupredoxin"/>
</dbReference>
<keyword evidence="7" id="KW-0732">Signal</keyword>
<feature type="domain" description="Cytochrome oxidase subunit II copper A binding" evidence="16">
    <location>
        <begin position="127"/>
        <end position="239"/>
    </location>
</feature>
<comment type="catalytic activity">
    <reaction evidence="14">
        <text>2 a quinol + O2 = 2 a quinone + 2 H2O</text>
        <dbReference type="Rhea" id="RHEA:55376"/>
        <dbReference type="ChEBI" id="CHEBI:15377"/>
        <dbReference type="ChEBI" id="CHEBI:15379"/>
        <dbReference type="ChEBI" id="CHEBI:24646"/>
        <dbReference type="ChEBI" id="CHEBI:132124"/>
    </reaction>
</comment>